<reference evidence="7" key="1">
    <citation type="submission" date="2021-01" db="EMBL/GenBank/DDBJ databases">
        <title>Whole genome shotgun sequence of Virgisporangium aurantiacum NBRC 16421.</title>
        <authorList>
            <person name="Komaki H."/>
            <person name="Tamura T."/>
        </authorList>
    </citation>
    <scope>NUCLEOTIDE SEQUENCE</scope>
    <source>
        <strain evidence="7">NBRC 16421</strain>
    </source>
</reference>
<dbReference type="SUPFAM" id="SSF53850">
    <property type="entry name" value="Periplasmic binding protein-like II"/>
    <property type="match status" value="1"/>
</dbReference>
<dbReference type="InterPro" id="IPR005119">
    <property type="entry name" value="LysR_subst-bd"/>
</dbReference>
<proteinExistence type="inferred from homology"/>
<evidence type="ECO:0000256" key="3">
    <source>
        <dbReference type="ARBA" id="ARBA00023125"/>
    </source>
</evidence>
<dbReference type="InterPro" id="IPR036390">
    <property type="entry name" value="WH_DNA-bd_sf"/>
</dbReference>
<dbReference type="PROSITE" id="PS50931">
    <property type="entry name" value="HTH_LYSR"/>
    <property type="match status" value="1"/>
</dbReference>
<dbReference type="RefSeq" id="WP_203994424.1">
    <property type="nucleotide sequence ID" value="NZ_BOPG01000024.1"/>
</dbReference>
<evidence type="ECO:0000313" key="8">
    <source>
        <dbReference type="Proteomes" id="UP000612585"/>
    </source>
</evidence>
<keyword evidence="2" id="KW-0805">Transcription regulation</keyword>
<evidence type="ECO:0000256" key="2">
    <source>
        <dbReference type="ARBA" id="ARBA00023015"/>
    </source>
</evidence>
<comment type="similarity">
    <text evidence="1">Belongs to the LysR transcriptional regulatory family.</text>
</comment>
<evidence type="ECO:0000259" key="6">
    <source>
        <dbReference type="PROSITE" id="PS50931"/>
    </source>
</evidence>
<evidence type="ECO:0000256" key="1">
    <source>
        <dbReference type="ARBA" id="ARBA00009437"/>
    </source>
</evidence>
<dbReference type="PANTHER" id="PTHR30419">
    <property type="entry name" value="HTH-TYPE TRANSCRIPTIONAL REGULATOR YBHD"/>
    <property type="match status" value="1"/>
</dbReference>
<dbReference type="Proteomes" id="UP000612585">
    <property type="component" value="Unassembled WGS sequence"/>
</dbReference>
<dbReference type="GO" id="GO:0003700">
    <property type="term" value="F:DNA-binding transcription factor activity"/>
    <property type="evidence" value="ECO:0007669"/>
    <property type="project" value="InterPro"/>
</dbReference>
<dbReference type="Gene3D" id="3.40.190.10">
    <property type="entry name" value="Periplasmic binding protein-like II"/>
    <property type="match status" value="2"/>
</dbReference>
<dbReference type="InterPro" id="IPR050950">
    <property type="entry name" value="HTH-type_LysR_regulators"/>
</dbReference>
<organism evidence="7 8">
    <name type="scientific">Virgisporangium aurantiacum</name>
    <dbReference type="NCBI Taxonomy" id="175570"/>
    <lineage>
        <taxon>Bacteria</taxon>
        <taxon>Bacillati</taxon>
        <taxon>Actinomycetota</taxon>
        <taxon>Actinomycetes</taxon>
        <taxon>Micromonosporales</taxon>
        <taxon>Micromonosporaceae</taxon>
        <taxon>Virgisporangium</taxon>
    </lineage>
</organism>
<dbReference type="EMBL" id="BOPG01000024">
    <property type="protein sequence ID" value="GIJ56314.1"/>
    <property type="molecule type" value="Genomic_DNA"/>
</dbReference>
<keyword evidence="4" id="KW-0804">Transcription</keyword>
<keyword evidence="8" id="KW-1185">Reference proteome</keyword>
<dbReference type="InterPro" id="IPR036388">
    <property type="entry name" value="WH-like_DNA-bd_sf"/>
</dbReference>
<feature type="region of interest" description="Disordered" evidence="5">
    <location>
        <begin position="184"/>
        <end position="206"/>
    </location>
</feature>
<dbReference type="GO" id="GO:0005829">
    <property type="term" value="C:cytosol"/>
    <property type="evidence" value="ECO:0007669"/>
    <property type="project" value="TreeGrafter"/>
</dbReference>
<sequence>MSLSSGQLALLVEIQRTGSLARAALTLAVSPPAVSQQLARLERDVGAPLVERGARGARLTRLGERLAVHGTRVADELRRAEETAADFIGVHRNRLRVGAPASVTYRLLPDVLAAIRFRFPAAELSVDDILSDAGPGLVADGALDLAVSASYGSLPTVDAVTTHRILADPMLVVLPDTHPLSGETGPLDLADLADEPWASGPPGRPSRTQLDVAAADRGFVPHVPFQTESYDVAQALTQAGVAVSLIPRLALTHRPGTRARPTAAGLVRDVVAIVPASHDHVPLADVLLGHLGEVALSQGARR</sequence>
<dbReference type="GO" id="GO:0003677">
    <property type="term" value="F:DNA binding"/>
    <property type="evidence" value="ECO:0007669"/>
    <property type="project" value="UniProtKB-KW"/>
</dbReference>
<dbReference type="AlphaFoldDB" id="A0A8J3Z2D6"/>
<keyword evidence="3" id="KW-0238">DNA-binding</keyword>
<evidence type="ECO:0000256" key="4">
    <source>
        <dbReference type="ARBA" id="ARBA00023163"/>
    </source>
</evidence>
<feature type="domain" description="HTH lysR-type" evidence="6">
    <location>
        <begin position="1"/>
        <end position="60"/>
    </location>
</feature>
<dbReference type="SUPFAM" id="SSF46785">
    <property type="entry name" value="Winged helix' DNA-binding domain"/>
    <property type="match status" value="1"/>
</dbReference>
<dbReference type="Pfam" id="PF03466">
    <property type="entry name" value="LysR_substrate"/>
    <property type="match status" value="1"/>
</dbReference>
<comment type="caution">
    <text evidence="7">The sequence shown here is derived from an EMBL/GenBank/DDBJ whole genome shotgun (WGS) entry which is preliminary data.</text>
</comment>
<name>A0A8J3Z2D6_9ACTN</name>
<evidence type="ECO:0000313" key="7">
    <source>
        <dbReference type="EMBL" id="GIJ56314.1"/>
    </source>
</evidence>
<protein>
    <submittedName>
        <fullName evidence="7">LysR family transcriptional regulator</fullName>
    </submittedName>
</protein>
<accession>A0A8J3Z2D6</accession>
<gene>
    <name evidence="7" type="ORF">Vau01_038300</name>
</gene>
<dbReference type="Gene3D" id="1.10.10.10">
    <property type="entry name" value="Winged helix-like DNA-binding domain superfamily/Winged helix DNA-binding domain"/>
    <property type="match status" value="1"/>
</dbReference>
<dbReference type="PANTHER" id="PTHR30419:SF8">
    <property type="entry name" value="NITROGEN ASSIMILATION TRANSCRIPTIONAL ACTIVATOR-RELATED"/>
    <property type="match status" value="1"/>
</dbReference>
<dbReference type="Pfam" id="PF00126">
    <property type="entry name" value="HTH_1"/>
    <property type="match status" value="1"/>
</dbReference>
<evidence type="ECO:0000256" key="5">
    <source>
        <dbReference type="SAM" id="MobiDB-lite"/>
    </source>
</evidence>
<dbReference type="InterPro" id="IPR000847">
    <property type="entry name" value="LysR_HTH_N"/>
</dbReference>